<dbReference type="PIRSF" id="PIRSF000538">
    <property type="entry name" value="GlpK"/>
    <property type="match status" value="1"/>
</dbReference>
<evidence type="ECO:0000313" key="6">
    <source>
        <dbReference type="EMBL" id="MRH41617.1"/>
    </source>
</evidence>
<dbReference type="Pfam" id="PF02782">
    <property type="entry name" value="FGGY_C"/>
    <property type="match status" value="1"/>
</dbReference>
<proteinExistence type="inferred from homology"/>
<name>A0A6A8DFI4_9BACI</name>
<keyword evidence="2" id="KW-0808">Transferase</keyword>
<gene>
    <name evidence="6" type="ORF">GH741_02890</name>
</gene>
<protein>
    <recommendedName>
        <fullName evidence="8">Carbohydrate kinase</fullName>
    </recommendedName>
</protein>
<sequence>MRGGGKVYLGIDIGTTNCKLGLVDKDGRELEPMTFKTPVIHPRKGWAEYDCNTLWDLISDSVKKITSYYNCQDTLNGIAISSQGESGLFVDENGIPLMNAIAWYDDRTKSMIDNLESKIDSDEIREITGIETNYIHSLFKMQWIKVNSPSIYKQAHKWHCLSDFLVRKMTGKIIMDYSLASRTMLFDIRNKEWSSKLLDVAELDIKLLPKPVPSGEIIDSVKSSVKKEWGIKGNVSVVSGGFDHMVGCYGLGANFENQAVISIGTTESLCLYSNSYKDAYYPGFSQGRHVFNDSYYILGGMPSGGETIEWAIKTILNYENVGTVGFDSLKEAIRGSDIGSNGVIFLPHLKGCVTPNVDSTSRGMFVGLSIQTTSNDLIRSITEGLCFEFRLIIDQFEGGNLESFLAIGGGVKNQEWMQIKADVLNKKVITLEINDAVIFGAAKLVADALNEPIQLDENVKRKVYYPENESVIKYEEIYRKTYTRLYELNREILRRK</sequence>
<keyword evidence="7" id="KW-1185">Reference proteome</keyword>
<dbReference type="EMBL" id="WJNG01000002">
    <property type="protein sequence ID" value="MRH41617.1"/>
    <property type="molecule type" value="Genomic_DNA"/>
</dbReference>
<dbReference type="PANTHER" id="PTHR43095:SF5">
    <property type="entry name" value="XYLULOSE KINASE"/>
    <property type="match status" value="1"/>
</dbReference>
<evidence type="ECO:0000256" key="1">
    <source>
        <dbReference type="ARBA" id="ARBA00009156"/>
    </source>
</evidence>
<dbReference type="Proteomes" id="UP000799092">
    <property type="component" value="Unassembled WGS sequence"/>
</dbReference>
<dbReference type="InterPro" id="IPR043129">
    <property type="entry name" value="ATPase_NBD"/>
</dbReference>
<feature type="domain" description="Carbohydrate kinase FGGY N-terminal" evidence="4">
    <location>
        <begin position="7"/>
        <end position="249"/>
    </location>
</feature>
<organism evidence="6 7">
    <name type="scientific">Aquibacillus halophilus</name>
    <dbReference type="NCBI Taxonomy" id="930132"/>
    <lineage>
        <taxon>Bacteria</taxon>
        <taxon>Bacillati</taxon>
        <taxon>Bacillota</taxon>
        <taxon>Bacilli</taxon>
        <taxon>Bacillales</taxon>
        <taxon>Bacillaceae</taxon>
        <taxon>Aquibacillus</taxon>
    </lineage>
</organism>
<comment type="similarity">
    <text evidence="1">Belongs to the FGGY kinase family.</text>
</comment>
<evidence type="ECO:0000259" key="5">
    <source>
        <dbReference type="Pfam" id="PF02782"/>
    </source>
</evidence>
<accession>A0A6A8DFI4</accession>
<dbReference type="Pfam" id="PF00370">
    <property type="entry name" value="FGGY_N"/>
    <property type="match status" value="1"/>
</dbReference>
<comment type="caution">
    <text evidence="6">The sequence shown here is derived from an EMBL/GenBank/DDBJ whole genome shotgun (WGS) entry which is preliminary data.</text>
</comment>
<dbReference type="InterPro" id="IPR018485">
    <property type="entry name" value="FGGY_C"/>
</dbReference>
<dbReference type="SUPFAM" id="SSF53067">
    <property type="entry name" value="Actin-like ATPase domain"/>
    <property type="match status" value="2"/>
</dbReference>
<dbReference type="PANTHER" id="PTHR43095">
    <property type="entry name" value="SUGAR KINASE"/>
    <property type="match status" value="1"/>
</dbReference>
<reference evidence="6" key="1">
    <citation type="submission" date="2019-11" db="EMBL/GenBank/DDBJ databases">
        <authorList>
            <person name="Li J."/>
        </authorList>
    </citation>
    <scope>NUCLEOTIDE SEQUENCE</scope>
    <source>
        <strain evidence="6">B6B</strain>
    </source>
</reference>
<dbReference type="InterPro" id="IPR018484">
    <property type="entry name" value="FGGY_N"/>
</dbReference>
<dbReference type="CDD" id="cd07773">
    <property type="entry name" value="ASKHA_NBD_FGGY_FK"/>
    <property type="match status" value="1"/>
</dbReference>
<feature type="domain" description="Carbohydrate kinase FGGY C-terminal" evidence="5">
    <location>
        <begin position="259"/>
        <end position="446"/>
    </location>
</feature>
<dbReference type="GO" id="GO:0005975">
    <property type="term" value="P:carbohydrate metabolic process"/>
    <property type="evidence" value="ECO:0007669"/>
    <property type="project" value="InterPro"/>
</dbReference>
<dbReference type="GO" id="GO:0016301">
    <property type="term" value="F:kinase activity"/>
    <property type="evidence" value="ECO:0007669"/>
    <property type="project" value="UniProtKB-KW"/>
</dbReference>
<evidence type="ECO:0000259" key="4">
    <source>
        <dbReference type="Pfam" id="PF00370"/>
    </source>
</evidence>
<evidence type="ECO:0000256" key="2">
    <source>
        <dbReference type="ARBA" id="ARBA00022679"/>
    </source>
</evidence>
<evidence type="ECO:0008006" key="8">
    <source>
        <dbReference type="Google" id="ProtNLM"/>
    </source>
</evidence>
<evidence type="ECO:0000256" key="3">
    <source>
        <dbReference type="ARBA" id="ARBA00022777"/>
    </source>
</evidence>
<dbReference type="AlphaFoldDB" id="A0A6A8DFI4"/>
<dbReference type="InterPro" id="IPR050406">
    <property type="entry name" value="FGGY_Carb_Kinase"/>
</dbReference>
<dbReference type="OrthoDB" id="9805576at2"/>
<keyword evidence="3" id="KW-0418">Kinase</keyword>
<dbReference type="InterPro" id="IPR000577">
    <property type="entry name" value="Carb_kinase_FGGY"/>
</dbReference>
<evidence type="ECO:0000313" key="7">
    <source>
        <dbReference type="Proteomes" id="UP000799092"/>
    </source>
</evidence>
<dbReference type="Gene3D" id="3.30.420.40">
    <property type="match status" value="2"/>
</dbReference>